<dbReference type="AlphaFoldDB" id="A0A3A3ZLE6"/>
<comment type="similarity">
    <text evidence="1">Belongs to the bacterial solute-binding protein 9 family.</text>
</comment>
<evidence type="ECO:0000256" key="2">
    <source>
        <dbReference type="ARBA" id="ARBA00022448"/>
    </source>
</evidence>
<dbReference type="Pfam" id="PF01297">
    <property type="entry name" value="ZnuA"/>
    <property type="match status" value="1"/>
</dbReference>
<keyword evidence="3 6" id="KW-0732">Signal</keyword>
<organism evidence="7 8">
    <name type="scientific">Vallicoccus soli</name>
    <dbReference type="NCBI Taxonomy" id="2339232"/>
    <lineage>
        <taxon>Bacteria</taxon>
        <taxon>Bacillati</taxon>
        <taxon>Actinomycetota</taxon>
        <taxon>Actinomycetes</taxon>
        <taxon>Motilibacterales</taxon>
        <taxon>Vallicoccaceae</taxon>
        <taxon>Vallicoccus</taxon>
    </lineage>
</organism>
<protein>
    <submittedName>
        <fullName evidence="7">Zinc ABC transporter substrate-binding protein</fullName>
    </submittedName>
</protein>
<dbReference type="GO" id="GO:0046872">
    <property type="term" value="F:metal ion binding"/>
    <property type="evidence" value="ECO:0007669"/>
    <property type="project" value="InterPro"/>
</dbReference>
<sequence>MFKLRPAAGATALALLATSALAACGDDAGGSASAGSGDGGLAVVASFYPLEYVAGRVGGDAVEVRGLTAPGAEPHDLELTAREVGALSEADLVVYLHGFQPSVDEAVQEQAADSSLDVEGAARLDLAASEEEHDHAHEGEEHADEHAHDAEEHAAEEHAAEEHAAEEHAAEEHATGGEEPAEEHAGHEHEGADPHFWLDPTRLADVGDALAERLAQEDPDGAAGYEERAAALRADLEELDAQMREGLADCRVDTLVTSHTAFGYLADRYGFEQVGLTGVSPEAEPTAAGIAELVDLVRERGVTTVYSEVLVSPQTAETVAREAGVETAVLDPLEGITDDSAGEDYLAVMRANLEALRSGQSCA</sequence>
<feature type="chain" id="PRO_5017288617" evidence="6">
    <location>
        <begin position="23"/>
        <end position="363"/>
    </location>
</feature>
<dbReference type="RefSeq" id="WP_119949743.1">
    <property type="nucleotide sequence ID" value="NZ_QZEZ01000002.1"/>
</dbReference>
<dbReference type="InterPro" id="IPR050492">
    <property type="entry name" value="Bact_metal-bind_prot9"/>
</dbReference>
<keyword evidence="8" id="KW-1185">Reference proteome</keyword>
<dbReference type="EMBL" id="QZEZ01000002">
    <property type="protein sequence ID" value="RJK97026.1"/>
    <property type="molecule type" value="Genomic_DNA"/>
</dbReference>
<gene>
    <name evidence="7" type="ORF">D5H78_07315</name>
</gene>
<proteinExistence type="inferred from homology"/>
<evidence type="ECO:0000256" key="1">
    <source>
        <dbReference type="ARBA" id="ARBA00011028"/>
    </source>
</evidence>
<evidence type="ECO:0000313" key="7">
    <source>
        <dbReference type="EMBL" id="RJK97026.1"/>
    </source>
</evidence>
<dbReference type="PANTHER" id="PTHR42953:SF3">
    <property type="entry name" value="HIGH-AFFINITY ZINC UPTAKE SYSTEM PROTEIN ZNUA"/>
    <property type="match status" value="1"/>
</dbReference>
<evidence type="ECO:0000313" key="8">
    <source>
        <dbReference type="Proteomes" id="UP000265614"/>
    </source>
</evidence>
<name>A0A3A3ZLE6_9ACTN</name>
<evidence type="ECO:0000256" key="3">
    <source>
        <dbReference type="ARBA" id="ARBA00022729"/>
    </source>
</evidence>
<dbReference type="Proteomes" id="UP000265614">
    <property type="component" value="Unassembled WGS sequence"/>
</dbReference>
<comment type="caution">
    <text evidence="7">The sequence shown here is derived from an EMBL/GenBank/DDBJ whole genome shotgun (WGS) entry which is preliminary data.</text>
</comment>
<accession>A0A3A3ZLE6</accession>
<dbReference type="InterPro" id="IPR006127">
    <property type="entry name" value="ZnuA-like"/>
</dbReference>
<feature type="region of interest" description="Disordered" evidence="5">
    <location>
        <begin position="129"/>
        <end position="199"/>
    </location>
</feature>
<dbReference type="GO" id="GO:0030001">
    <property type="term" value="P:metal ion transport"/>
    <property type="evidence" value="ECO:0007669"/>
    <property type="project" value="InterPro"/>
</dbReference>
<feature type="compositionally biased region" description="Basic and acidic residues" evidence="5">
    <location>
        <begin position="130"/>
        <end position="193"/>
    </location>
</feature>
<keyword evidence="4" id="KW-0175">Coiled coil</keyword>
<dbReference type="PANTHER" id="PTHR42953">
    <property type="entry name" value="HIGH-AFFINITY ZINC UPTAKE SYSTEM PROTEIN ZNUA-RELATED"/>
    <property type="match status" value="1"/>
</dbReference>
<feature type="coiled-coil region" evidence="4">
    <location>
        <begin position="222"/>
        <end position="249"/>
    </location>
</feature>
<dbReference type="PROSITE" id="PS51257">
    <property type="entry name" value="PROKAR_LIPOPROTEIN"/>
    <property type="match status" value="1"/>
</dbReference>
<evidence type="ECO:0000256" key="4">
    <source>
        <dbReference type="SAM" id="Coils"/>
    </source>
</evidence>
<keyword evidence="2" id="KW-0813">Transport</keyword>
<dbReference type="SUPFAM" id="SSF53807">
    <property type="entry name" value="Helical backbone' metal receptor"/>
    <property type="match status" value="1"/>
</dbReference>
<dbReference type="Gene3D" id="3.40.50.1980">
    <property type="entry name" value="Nitrogenase molybdenum iron protein domain"/>
    <property type="match status" value="3"/>
</dbReference>
<evidence type="ECO:0000256" key="6">
    <source>
        <dbReference type="SAM" id="SignalP"/>
    </source>
</evidence>
<dbReference type="OrthoDB" id="9810636at2"/>
<feature type="signal peptide" evidence="6">
    <location>
        <begin position="1"/>
        <end position="22"/>
    </location>
</feature>
<evidence type="ECO:0000256" key="5">
    <source>
        <dbReference type="SAM" id="MobiDB-lite"/>
    </source>
</evidence>
<reference evidence="7 8" key="1">
    <citation type="submission" date="2018-09" db="EMBL/GenBank/DDBJ databases">
        <title>YIM 75000 draft genome.</title>
        <authorList>
            <person name="Tang S."/>
            <person name="Feng Y."/>
        </authorList>
    </citation>
    <scope>NUCLEOTIDE SEQUENCE [LARGE SCALE GENOMIC DNA]</scope>
    <source>
        <strain evidence="7 8">YIM 75000</strain>
    </source>
</reference>